<dbReference type="OrthoDB" id="6402183at2"/>
<keyword evidence="2" id="KW-1185">Reference proteome</keyword>
<organism evidence="1 2">
    <name type="scientific">Halpernia humi</name>
    <dbReference type="NCBI Taxonomy" id="493375"/>
    <lineage>
        <taxon>Bacteria</taxon>
        <taxon>Pseudomonadati</taxon>
        <taxon>Bacteroidota</taxon>
        <taxon>Flavobacteriia</taxon>
        <taxon>Flavobacteriales</taxon>
        <taxon>Weeksellaceae</taxon>
        <taxon>Chryseobacterium group</taxon>
        <taxon>Halpernia</taxon>
    </lineage>
</organism>
<dbReference type="EMBL" id="FNUS01000002">
    <property type="protein sequence ID" value="SEG06079.1"/>
    <property type="molecule type" value="Genomic_DNA"/>
</dbReference>
<proteinExistence type="predicted"/>
<name>A0A1H5X2E7_9FLAO</name>
<reference evidence="2" key="1">
    <citation type="submission" date="2016-10" db="EMBL/GenBank/DDBJ databases">
        <authorList>
            <person name="Varghese N."/>
            <person name="Submissions S."/>
        </authorList>
    </citation>
    <scope>NUCLEOTIDE SEQUENCE [LARGE SCALE GENOMIC DNA]</scope>
    <source>
        <strain evidence="2">DSM 21580</strain>
    </source>
</reference>
<sequence>MSKFKYLYIDDENDQSVTAIRDGFVDEGVIDIDVEQPMNFKEQIKDLSTKLEHYDGLILDFRLNQNMQLDVAYNAPSIAQELRMAVSEPEMNLKSLPIILCSTDERMRATYDADKTSHDLFDYKFLKGDEPDWERFSKKLNSLANGYKWLNEKSRTIEDVLEREDIYNFDPRITEKFKDPDNKVIAYDYAHFIIKELFNHPGALIKERLLASRLGVSIEDSGDDWNTLKEHLSAFRFSGLFNDGWERWWMDKINSLFKEVSKGKRLTNLNAVQRVEVLKEFFSLKNLKEAEPIESCVSSNFWAICEETKLPLDPIEGFKVFQSDDLKPWQEPKYLSFYAIAIEGIKRKGLKPHFSENEKIQLMKDSFK</sequence>
<accession>A0A1H5X2E7</accession>
<dbReference type="Proteomes" id="UP000236738">
    <property type="component" value="Unassembled WGS sequence"/>
</dbReference>
<dbReference type="RefSeq" id="WP_103913385.1">
    <property type="nucleotide sequence ID" value="NZ_FNUS01000002.1"/>
</dbReference>
<evidence type="ECO:0000313" key="1">
    <source>
        <dbReference type="EMBL" id="SEG06079.1"/>
    </source>
</evidence>
<gene>
    <name evidence="1" type="ORF">SAMN05421847_1420</name>
</gene>
<evidence type="ECO:0000313" key="2">
    <source>
        <dbReference type="Proteomes" id="UP000236738"/>
    </source>
</evidence>
<dbReference type="AlphaFoldDB" id="A0A1H5X2E7"/>
<protein>
    <submittedName>
        <fullName evidence="1">Uncharacterized protein</fullName>
    </submittedName>
</protein>